<proteinExistence type="predicted"/>
<evidence type="ECO:0000313" key="2">
    <source>
        <dbReference type="Proteomes" id="UP000031668"/>
    </source>
</evidence>
<keyword evidence="2" id="KW-1185">Reference proteome</keyword>
<reference evidence="1 2" key="1">
    <citation type="journal article" date="2014" name="Genome Biol. Evol.">
        <title>The genome of the myxosporean Thelohanellus kitauei shows adaptations to nutrient acquisition within its fish host.</title>
        <authorList>
            <person name="Yang Y."/>
            <person name="Xiong J."/>
            <person name="Zhou Z."/>
            <person name="Huo F."/>
            <person name="Miao W."/>
            <person name="Ran C."/>
            <person name="Liu Y."/>
            <person name="Zhang J."/>
            <person name="Feng J."/>
            <person name="Wang M."/>
            <person name="Wang M."/>
            <person name="Wang L."/>
            <person name="Yao B."/>
        </authorList>
    </citation>
    <scope>NUCLEOTIDE SEQUENCE [LARGE SCALE GENOMIC DNA]</scope>
    <source>
        <strain evidence="1">Wuqing</strain>
    </source>
</reference>
<accession>A0A0C2N2F7</accession>
<organism evidence="1 2">
    <name type="scientific">Thelohanellus kitauei</name>
    <name type="common">Myxosporean</name>
    <dbReference type="NCBI Taxonomy" id="669202"/>
    <lineage>
        <taxon>Eukaryota</taxon>
        <taxon>Metazoa</taxon>
        <taxon>Cnidaria</taxon>
        <taxon>Myxozoa</taxon>
        <taxon>Myxosporea</taxon>
        <taxon>Bivalvulida</taxon>
        <taxon>Platysporina</taxon>
        <taxon>Myxobolidae</taxon>
        <taxon>Thelohanellus</taxon>
    </lineage>
</organism>
<protein>
    <submittedName>
        <fullName evidence="1">Uncharacterized protein</fullName>
    </submittedName>
</protein>
<dbReference type="AlphaFoldDB" id="A0A0C2N2F7"/>
<sequence>MNQIRVHAIHSLYNSGSLQQIDVLFSHNQGFELFNSENTAQMISDLILGLDDKETIPKFNISPIAMSRCIKFASIFSSLEIMSPVSMLELLNNSKSLSNLGNTRYFNS</sequence>
<name>A0A0C2N2F7_THEKT</name>
<dbReference type="EMBL" id="JWZT01000656">
    <property type="protein sequence ID" value="KII73796.1"/>
    <property type="molecule type" value="Genomic_DNA"/>
</dbReference>
<gene>
    <name evidence="1" type="ORF">RF11_11910</name>
</gene>
<evidence type="ECO:0000313" key="1">
    <source>
        <dbReference type="EMBL" id="KII73796.1"/>
    </source>
</evidence>
<dbReference type="Proteomes" id="UP000031668">
    <property type="component" value="Unassembled WGS sequence"/>
</dbReference>
<comment type="caution">
    <text evidence="1">The sequence shown here is derived from an EMBL/GenBank/DDBJ whole genome shotgun (WGS) entry which is preliminary data.</text>
</comment>